<evidence type="ECO:0000313" key="1">
    <source>
        <dbReference type="EMBL" id="GFY32359.1"/>
    </source>
</evidence>
<evidence type="ECO:0000313" key="2">
    <source>
        <dbReference type="Proteomes" id="UP000887159"/>
    </source>
</evidence>
<dbReference type="AlphaFoldDB" id="A0A8X7BJ55"/>
<sequence>MRQTPCSLYSTDSKPLPFATPAVSITRAHWRPEWRSIVFSNENRFCLWASNDHVLVRRWPGKRQQPSYL</sequence>
<name>A0A8X7BJ55_TRICX</name>
<accession>A0A8X7BJ55</accession>
<comment type="caution">
    <text evidence="1">The sequence shown here is derived from an EMBL/GenBank/DDBJ whole genome shotgun (WGS) entry which is preliminary data.</text>
</comment>
<reference evidence="1" key="1">
    <citation type="submission" date="2020-08" db="EMBL/GenBank/DDBJ databases">
        <title>Multicomponent nature underlies the extraordinary mechanical properties of spider dragline silk.</title>
        <authorList>
            <person name="Kono N."/>
            <person name="Nakamura H."/>
            <person name="Mori M."/>
            <person name="Yoshida Y."/>
            <person name="Ohtoshi R."/>
            <person name="Malay A.D."/>
            <person name="Moran D.A.P."/>
            <person name="Tomita M."/>
            <person name="Numata K."/>
            <person name="Arakawa K."/>
        </authorList>
    </citation>
    <scope>NUCLEOTIDE SEQUENCE</scope>
</reference>
<dbReference type="Proteomes" id="UP000887159">
    <property type="component" value="Unassembled WGS sequence"/>
</dbReference>
<dbReference type="EMBL" id="BMAU01021402">
    <property type="protein sequence ID" value="GFY32359.1"/>
    <property type="molecule type" value="Genomic_DNA"/>
</dbReference>
<gene>
    <name evidence="1" type="ORF">TNCV_3558671</name>
</gene>
<organism evidence="1 2">
    <name type="scientific">Trichonephila clavipes</name>
    <name type="common">Golden silk orbweaver</name>
    <name type="synonym">Nephila clavipes</name>
    <dbReference type="NCBI Taxonomy" id="2585209"/>
    <lineage>
        <taxon>Eukaryota</taxon>
        <taxon>Metazoa</taxon>
        <taxon>Ecdysozoa</taxon>
        <taxon>Arthropoda</taxon>
        <taxon>Chelicerata</taxon>
        <taxon>Arachnida</taxon>
        <taxon>Araneae</taxon>
        <taxon>Araneomorphae</taxon>
        <taxon>Entelegynae</taxon>
        <taxon>Araneoidea</taxon>
        <taxon>Nephilidae</taxon>
        <taxon>Trichonephila</taxon>
    </lineage>
</organism>
<keyword evidence="2" id="KW-1185">Reference proteome</keyword>
<protein>
    <submittedName>
        <fullName evidence="1">Uncharacterized protein</fullName>
    </submittedName>
</protein>
<proteinExistence type="predicted"/>